<dbReference type="GO" id="GO:0008883">
    <property type="term" value="F:glutamyl-tRNA reductase activity"/>
    <property type="evidence" value="ECO:0007669"/>
    <property type="project" value="UniProtKB-EC"/>
</dbReference>
<dbReference type="Pfam" id="PF00745">
    <property type="entry name" value="GlutR_dimer"/>
    <property type="match status" value="1"/>
</dbReference>
<organism evidence="13 14">
    <name type="scientific">Gryllotalpicola reticulitermitis</name>
    <dbReference type="NCBI Taxonomy" id="1184153"/>
    <lineage>
        <taxon>Bacteria</taxon>
        <taxon>Bacillati</taxon>
        <taxon>Actinomycetota</taxon>
        <taxon>Actinomycetes</taxon>
        <taxon>Micrococcales</taxon>
        <taxon>Microbacteriaceae</taxon>
        <taxon>Gryllotalpicola</taxon>
    </lineage>
</organism>
<comment type="miscellaneous">
    <text evidence="8">During catalysis, the active site Cys acts as a nucleophile attacking the alpha-carbonyl group of tRNA-bound glutamate with the formation of a thioester intermediate between enzyme and glutamate, and the concomitant release of tRNA(Glu). The thioester intermediate is finally reduced by direct hydride transfer from NADPH, to form the product GSA.</text>
</comment>
<dbReference type="InterPro" id="IPR018214">
    <property type="entry name" value="GluRdtase_CS"/>
</dbReference>
<protein>
    <recommendedName>
        <fullName evidence="3 8">Glutamyl-tRNA reductase</fullName>
        <shortName evidence="8">GluTR</shortName>
        <ecNumber evidence="3 8">1.2.1.70</ecNumber>
    </recommendedName>
</protein>
<evidence type="ECO:0000259" key="12">
    <source>
        <dbReference type="Pfam" id="PF05201"/>
    </source>
</evidence>
<sequence>MLFCFTSSHRTAGFDLLDRLERGAQAVTEAIRTKPAVKGSVVLATCNRFEAYLDVDLDALELREQAAAGLIELVSDAAGVASAELTTSSELIAGDAVAGHLFSVSSGLESVVVGEGEIAGQVRRAYTSARHAGAVTHDLERLFQVASRTSRGVKNSTGLMTQGRSMVRLALDLAESRFADWSQVRVVLVGTGRYARASLAALRDRGVSDVSVWSRTGRAEVFALKHAIEPVPVEGLAEAIADADLVITCTVSPEVVVTRAIVDEAVGGDGADSSSEAPLLIVDLGLPRNVEPAVAEVQRVELLDLETISLHAPLEELNATDDARNIVGAAAAEFAAKSAEREVEPALVALRKHVFGQLEAEIARNSKRDASGDIERALRHLVGVMLHTPSVKARELARDGDAQAFVEGVEAVFGVDAATPARPAAEPFVAEGNVAEHGRETA</sequence>
<feature type="site" description="Important for activity" evidence="8">
    <location>
        <position position="100"/>
    </location>
</feature>
<dbReference type="PANTHER" id="PTHR43013:SF1">
    <property type="entry name" value="GLUTAMYL-TRNA REDUCTASE"/>
    <property type="match status" value="1"/>
</dbReference>
<feature type="binding site" evidence="8">
    <location>
        <begin position="190"/>
        <end position="195"/>
    </location>
    <ligand>
        <name>NADP(+)</name>
        <dbReference type="ChEBI" id="CHEBI:58349"/>
    </ligand>
</feature>
<dbReference type="PANTHER" id="PTHR43013">
    <property type="entry name" value="GLUTAMYL-TRNA REDUCTASE"/>
    <property type="match status" value="1"/>
</dbReference>
<dbReference type="InterPro" id="IPR036291">
    <property type="entry name" value="NAD(P)-bd_dom_sf"/>
</dbReference>
<evidence type="ECO:0000313" key="13">
    <source>
        <dbReference type="EMBL" id="MFC4244102.1"/>
    </source>
</evidence>
<dbReference type="Gene3D" id="3.40.50.720">
    <property type="entry name" value="NAD(P)-binding Rossmann-like Domain"/>
    <property type="match status" value="1"/>
</dbReference>
<evidence type="ECO:0000256" key="8">
    <source>
        <dbReference type="HAMAP-Rule" id="MF_00087"/>
    </source>
</evidence>
<dbReference type="InterPro" id="IPR036343">
    <property type="entry name" value="GluRdtase_N_sf"/>
</dbReference>
<feature type="binding site" evidence="8">
    <location>
        <begin position="115"/>
        <end position="117"/>
    </location>
    <ligand>
        <name>substrate</name>
    </ligand>
</feature>
<dbReference type="Proteomes" id="UP001595900">
    <property type="component" value="Unassembled WGS sequence"/>
</dbReference>
<evidence type="ECO:0000256" key="9">
    <source>
        <dbReference type="RuleBase" id="RU000584"/>
    </source>
</evidence>
<comment type="pathway">
    <text evidence="1 8 9">Porphyrin-containing compound metabolism; protoporphyrin-IX biosynthesis; 5-aminolevulinate from L-glutamyl-tRNA(Glu): step 1/2.</text>
</comment>
<evidence type="ECO:0000256" key="5">
    <source>
        <dbReference type="ARBA" id="ARBA00023002"/>
    </source>
</evidence>
<keyword evidence="4 8" id="KW-0521">NADP</keyword>
<evidence type="ECO:0000256" key="6">
    <source>
        <dbReference type="ARBA" id="ARBA00023244"/>
    </source>
</evidence>
<dbReference type="InterPro" id="IPR036453">
    <property type="entry name" value="GluRdtase_dimer_dom_sf"/>
</dbReference>
<feature type="binding site" evidence="8">
    <location>
        <position position="121"/>
    </location>
    <ligand>
        <name>substrate</name>
    </ligand>
</feature>
<dbReference type="EMBL" id="JBHSCN010000005">
    <property type="protein sequence ID" value="MFC4244102.1"/>
    <property type="molecule type" value="Genomic_DNA"/>
</dbReference>
<keyword evidence="6 8" id="KW-0627">Porphyrin biosynthesis</keyword>
<feature type="domain" description="Tetrapyrrole biosynthesis glutamyl-tRNA reductase dimerisation" evidence="10">
    <location>
        <begin position="323"/>
        <end position="414"/>
    </location>
</feature>
<feature type="binding site" evidence="8">
    <location>
        <begin position="45"/>
        <end position="48"/>
    </location>
    <ligand>
        <name>substrate</name>
    </ligand>
</feature>
<feature type="binding site" evidence="8">
    <location>
        <position position="110"/>
    </location>
    <ligand>
        <name>substrate</name>
    </ligand>
</feature>
<evidence type="ECO:0000256" key="2">
    <source>
        <dbReference type="ARBA" id="ARBA00005916"/>
    </source>
</evidence>
<dbReference type="SUPFAM" id="SSF51735">
    <property type="entry name" value="NAD(P)-binding Rossmann-fold domains"/>
    <property type="match status" value="1"/>
</dbReference>
<dbReference type="SUPFAM" id="SSF69075">
    <property type="entry name" value="Glutamyl tRNA-reductase dimerization domain"/>
    <property type="match status" value="1"/>
</dbReference>
<dbReference type="InterPro" id="IPR015895">
    <property type="entry name" value="4pyrrol_synth_GluRdtase_N"/>
</dbReference>
<dbReference type="InterPro" id="IPR015896">
    <property type="entry name" value="4pyrrol_synth_GluRdtase_dimer"/>
</dbReference>
<comment type="catalytic activity">
    <reaction evidence="7 8 9">
        <text>(S)-4-amino-5-oxopentanoate + tRNA(Glu) + NADP(+) = L-glutamyl-tRNA(Glu) + NADPH + H(+)</text>
        <dbReference type="Rhea" id="RHEA:12344"/>
        <dbReference type="Rhea" id="RHEA-COMP:9663"/>
        <dbReference type="Rhea" id="RHEA-COMP:9680"/>
        <dbReference type="ChEBI" id="CHEBI:15378"/>
        <dbReference type="ChEBI" id="CHEBI:57501"/>
        <dbReference type="ChEBI" id="CHEBI:57783"/>
        <dbReference type="ChEBI" id="CHEBI:58349"/>
        <dbReference type="ChEBI" id="CHEBI:78442"/>
        <dbReference type="ChEBI" id="CHEBI:78520"/>
        <dbReference type="EC" id="1.2.1.70"/>
    </reaction>
</comment>
<evidence type="ECO:0000259" key="11">
    <source>
        <dbReference type="Pfam" id="PF01488"/>
    </source>
</evidence>
<comment type="subunit">
    <text evidence="8">Homodimer.</text>
</comment>
<dbReference type="PIRSF" id="PIRSF000445">
    <property type="entry name" value="4pyrrol_synth_GluRdtase"/>
    <property type="match status" value="1"/>
</dbReference>
<comment type="caution">
    <text evidence="13">The sequence shown here is derived from an EMBL/GenBank/DDBJ whole genome shotgun (WGS) entry which is preliminary data.</text>
</comment>
<dbReference type="HAMAP" id="MF_00087">
    <property type="entry name" value="Glu_tRNA_reductase"/>
    <property type="match status" value="1"/>
</dbReference>
<evidence type="ECO:0000313" key="14">
    <source>
        <dbReference type="Proteomes" id="UP001595900"/>
    </source>
</evidence>
<evidence type="ECO:0000256" key="4">
    <source>
        <dbReference type="ARBA" id="ARBA00022857"/>
    </source>
</evidence>
<evidence type="ECO:0000256" key="1">
    <source>
        <dbReference type="ARBA" id="ARBA00005059"/>
    </source>
</evidence>
<dbReference type="NCBIfam" id="NF000750">
    <property type="entry name" value="PRK00045.3-4"/>
    <property type="match status" value="1"/>
</dbReference>
<keyword evidence="5 8" id="KW-0560">Oxidoreductase</keyword>
<gene>
    <name evidence="8" type="primary">hemA</name>
    <name evidence="13" type="ORF">ACFOYW_12025</name>
</gene>
<reference evidence="14" key="1">
    <citation type="journal article" date="2019" name="Int. J. Syst. Evol. Microbiol.">
        <title>The Global Catalogue of Microorganisms (GCM) 10K type strain sequencing project: providing services to taxonomists for standard genome sequencing and annotation.</title>
        <authorList>
            <consortium name="The Broad Institute Genomics Platform"/>
            <consortium name="The Broad Institute Genome Sequencing Center for Infectious Disease"/>
            <person name="Wu L."/>
            <person name="Ma J."/>
        </authorList>
    </citation>
    <scope>NUCLEOTIDE SEQUENCE [LARGE SCALE GENOMIC DNA]</scope>
    <source>
        <strain evidence="14">CGMCC 1.10363</strain>
    </source>
</reference>
<dbReference type="Gene3D" id="3.30.460.30">
    <property type="entry name" value="Glutamyl-tRNA reductase, N-terminal domain"/>
    <property type="match status" value="1"/>
</dbReference>
<dbReference type="EC" id="1.2.1.70" evidence="3 8"/>
<dbReference type="RefSeq" id="WP_390229168.1">
    <property type="nucleotide sequence ID" value="NZ_JBHSCN010000005.1"/>
</dbReference>
<dbReference type="NCBIfam" id="TIGR01035">
    <property type="entry name" value="hemA"/>
    <property type="match status" value="1"/>
</dbReference>
<keyword evidence="14" id="KW-1185">Reference proteome</keyword>
<proteinExistence type="inferred from homology"/>
<evidence type="ECO:0000256" key="3">
    <source>
        <dbReference type="ARBA" id="ARBA00012970"/>
    </source>
</evidence>
<comment type="domain">
    <text evidence="8">Possesses an unusual extended V-shaped dimeric structure with each monomer consisting of three distinct domains arranged along a curved 'spinal' alpha-helix. The N-terminal catalytic domain specifically recognizes the glutamate moiety of the substrate. The second domain is the NADPH-binding domain, and the third C-terminal domain is responsible for dimerization.</text>
</comment>
<dbReference type="Pfam" id="PF01488">
    <property type="entry name" value="Shikimate_DH"/>
    <property type="match status" value="1"/>
</dbReference>
<feature type="active site" description="Nucleophile" evidence="8">
    <location>
        <position position="46"/>
    </location>
</feature>
<dbReference type="SUPFAM" id="SSF69742">
    <property type="entry name" value="Glutamyl tRNA-reductase catalytic, N-terminal domain"/>
    <property type="match status" value="1"/>
</dbReference>
<feature type="domain" description="Quinate/shikimate 5-dehydrogenase/glutamyl-tRNA reductase" evidence="11">
    <location>
        <begin position="172"/>
        <end position="307"/>
    </location>
</feature>
<feature type="domain" description="Glutamyl-tRNA reductase N-terminal" evidence="12">
    <location>
        <begin position="8"/>
        <end position="157"/>
    </location>
</feature>
<dbReference type="InterPro" id="IPR006151">
    <property type="entry name" value="Shikm_DH/Glu-tRNA_Rdtase"/>
</dbReference>
<accession>A0ABV8Q6V4</accession>
<comment type="similarity">
    <text evidence="2 8 9">Belongs to the glutamyl-tRNA reductase family.</text>
</comment>
<dbReference type="Pfam" id="PF05201">
    <property type="entry name" value="GlutR_N"/>
    <property type="match status" value="1"/>
</dbReference>
<comment type="function">
    <text evidence="8">Catalyzes the NADPH-dependent reduction of glutamyl-tRNA(Glu) to glutamate 1-semialdehyde (GSA).</text>
</comment>
<name>A0ABV8Q6V4_9MICO</name>
<evidence type="ECO:0000259" key="10">
    <source>
        <dbReference type="Pfam" id="PF00745"/>
    </source>
</evidence>
<dbReference type="PROSITE" id="PS00747">
    <property type="entry name" value="GLUTR"/>
    <property type="match status" value="1"/>
</dbReference>
<evidence type="ECO:0000256" key="7">
    <source>
        <dbReference type="ARBA" id="ARBA00047464"/>
    </source>
</evidence>
<dbReference type="InterPro" id="IPR000343">
    <property type="entry name" value="4pyrrol_synth_GluRdtase"/>
</dbReference>